<dbReference type="PROSITE" id="PS51257">
    <property type="entry name" value="PROKAR_LIPOPROTEIN"/>
    <property type="match status" value="1"/>
</dbReference>
<reference evidence="6 7" key="1">
    <citation type="submission" date="2016-11" db="EMBL/GenBank/DDBJ databases">
        <title>Tenacibaculum sp. LPB0136, isolated from marine environment.</title>
        <authorList>
            <person name="Kim E."/>
            <person name="Yi H."/>
        </authorList>
    </citation>
    <scope>NUCLEOTIDE SEQUENCE [LARGE SCALE GENOMIC DNA]</scope>
    <source>
        <strain evidence="6 7">LPB0136</strain>
    </source>
</reference>
<dbReference type="InterPro" id="IPR000917">
    <property type="entry name" value="Sulfatase_N"/>
</dbReference>
<dbReference type="Gene3D" id="3.40.720.10">
    <property type="entry name" value="Alkaline Phosphatase, subunit A"/>
    <property type="match status" value="1"/>
</dbReference>
<evidence type="ECO:0000256" key="4">
    <source>
        <dbReference type="ARBA" id="ARBA00022837"/>
    </source>
</evidence>
<dbReference type="InterPro" id="IPR050738">
    <property type="entry name" value="Sulfatase"/>
</dbReference>
<dbReference type="PANTHER" id="PTHR42693:SF53">
    <property type="entry name" value="ENDO-4-O-SULFATASE"/>
    <property type="match status" value="1"/>
</dbReference>
<name>A0A1L3JMV1_9FLAO</name>
<dbReference type="Pfam" id="PF00884">
    <property type="entry name" value="Sulfatase"/>
    <property type="match status" value="1"/>
</dbReference>
<dbReference type="Gene3D" id="3.30.1120.10">
    <property type="match status" value="1"/>
</dbReference>
<keyword evidence="3" id="KW-0378">Hydrolase</keyword>
<dbReference type="OrthoDB" id="1390125at2"/>
<feature type="domain" description="Sulfatase N-terminal" evidence="5">
    <location>
        <begin position="33"/>
        <end position="334"/>
    </location>
</feature>
<dbReference type="AlphaFoldDB" id="A0A1L3JMV1"/>
<dbReference type="InterPro" id="IPR017850">
    <property type="entry name" value="Alkaline_phosphatase_core_sf"/>
</dbReference>
<dbReference type="PROSITE" id="PS00523">
    <property type="entry name" value="SULFATASE_1"/>
    <property type="match status" value="1"/>
</dbReference>
<keyword evidence="4" id="KW-0106">Calcium</keyword>
<dbReference type="InterPro" id="IPR024607">
    <property type="entry name" value="Sulfatase_CS"/>
</dbReference>
<dbReference type="STRING" id="1850252.LPB136_09775"/>
<dbReference type="EMBL" id="CP018155">
    <property type="protein sequence ID" value="APG66467.1"/>
    <property type="molecule type" value="Genomic_DNA"/>
</dbReference>
<evidence type="ECO:0000313" key="6">
    <source>
        <dbReference type="EMBL" id="APG66467.1"/>
    </source>
</evidence>
<dbReference type="KEGG" id="ten:LPB136_09775"/>
<evidence type="ECO:0000313" key="7">
    <source>
        <dbReference type="Proteomes" id="UP000181898"/>
    </source>
</evidence>
<organism evidence="6 7">
    <name type="scientific">Tenacibaculum todarodis</name>
    <dbReference type="NCBI Taxonomy" id="1850252"/>
    <lineage>
        <taxon>Bacteria</taxon>
        <taxon>Pseudomonadati</taxon>
        <taxon>Bacteroidota</taxon>
        <taxon>Flavobacteriia</taxon>
        <taxon>Flavobacteriales</taxon>
        <taxon>Flavobacteriaceae</taxon>
        <taxon>Tenacibaculum</taxon>
    </lineage>
</organism>
<protein>
    <submittedName>
        <fullName evidence="6">Sulfatase</fullName>
    </submittedName>
</protein>
<accession>A0A1L3JMV1</accession>
<sequence>MKQLLFITLIFTFFSCGKDETIINNTNPIESSPNILLIIADDMGKDATNGFSEGIIKPNTPNIDAIKNTGLSFNNFWVYPTCTPTRSSIITGKYGYRTGVKWVGDQLDLSETILQKYINNNTSNTYATAIVGKWHLSANNTTINPENLGLDYYAGIFNGAVSNYYNWELTENINTTTQTEYTTKKLTDLGIDWIKEQEKPWFMWLAYNAPHTPFHVPPNEMHSQGNLPDYTNGIDETPYFMAAIEAMDFQIGKMINSLTEDEKENTIIIFIGDNGTTSEVVQSPYTRNKAKGSLYQGGINTPMFISGKGVSRTGIDNNLITSTDLFATIAEISGVSVNEIHDSKSFKSLLYQPSTIRHFQYSEKDDGTNNLWTISNGNYKLIEKANSNKELYNLINDAYEQNNLLNGTLSNTETNAKTELENELLNIRQ</sequence>
<dbReference type="GO" id="GO:0004065">
    <property type="term" value="F:arylsulfatase activity"/>
    <property type="evidence" value="ECO:0007669"/>
    <property type="project" value="TreeGrafter"/>
</dbReference>
<keyword evidence="2" id="KW-0479">Metal-binding</keyword>
<evidence type="ECO:0000259" key="5">
    <source>
        <dbReference type="Pfam" id="PF00884"/>
    </source>
</evidence>
<gene>
    <name evidence="6" type="ORF">LPB136_09775</name>
</gene>
<evidence type="ECO:0000256" key="2">
    <source>
        <dbReference type="ARBA" id="ARBA00022723"/>
    </source>
</evidence>
<proteinExistence type="inferred from homology"/>
<evidence type="ECO:0000256" key="1">
    <source>
        <dbReference type="ARBA" id="ARBA00008779"/>
    </source>
</evidence>
<keyword evidence="7" id="KW-1185">Reference proteome</keyword>
<dbReference type="Proteomes" id="UP000181898">
    <property type="component" value="Chromosome"/>
</dbReference>
<comment type="similarity">
    <text evidence="1">Belongs to the sulfatase family.</text>
</comment>
<dbReference type="GO" id="GO:0046872">
    <property type="term" value="F:metal ion binding"/>
    <property type="evidence" value="ECO:0007669"/>
    <property type="project" value="UniProtKB-KW"/>
</dbReference>
<dbReference type="PANTHER" id="PTHR42693">
    <property type="entry name" value="ARYLSULFATASE FAMILY MEMBER"/>
    <property type="match status" value="1"/>
</dbReference>
<evidence type="ECO:0000256" key="3">
    <source>
        <dbReference type="ARBA" id="ARBA00022801"/>
    </source>
</evidence>
<dbReference type="SUPFAM" id="SSF53649">
    <property type="entry name" value="Alkaline phosphatase-like"/>
    <property type="match status" value="1"/>
</dbReference>